<name>A0A1L9QKM7_9CYAN</name>
<dbReference type="Proteomes" id="UP000183940">
    <property type="component" value="Unassembled WGS sequence"/>
</dbReference>
<reference evidence="1" key="1">
    <citation type="submission" date="2016-10" db="EMBL/GenBank/DDBJ databases">
        <title>CRISPR-Cas defence system in Roseofilum reptotaenium: evidence of a bacteriophage-cyanobacterium arms race in the coral black band disease.</title>
        <authorList>
            <person name="Buerger P."/>
            <person name="Wood-Charlson E.M."/>
            <person name="Weynberg K.D."/>
            <person name="Willis B."/>
            <person name="Van Oppen M.J."/>
        </authorList>
    </citation>
    <scope>NUCLEOTIDE SEQUENCE [LARGE SCALE GENOMIC DNA]</scope>
    <source>
        <strain evidence="1">AO1-A</strain>
    </source>
</reference>
<gene>
    <name evidence="1" type="ORF">BI308_23290</name>
</gene>
<evidence type="ECO:0000313" key="1">
    <source>
        <dbReference type="EMBL" id="OJJ16943.1"/>
    </source>
</evidence>
<dbReference type="STRING" id="1925591.BI308_23290"/>
<organism evidence="1 2">
    <name type="scientific">Roseofilum reptotaenium AO1-A</name>
    <dbReference type="NCBI Taxonomy" id="1925591"/>
    <lineage>
        <taxon>Bacteria</taxon>
        <taxon>Bacillati</taxon>
        <taxon>Cyanobacteriota</taxon>
        <taxon>Cyanophyceae</taxon>
        <taxon>Desertifilales</taxon>
        <taxon>Desertifilaceae</taxon>
        <taxon>Roseofilum</taxon>
    </lineage>
</organism>
<comment type="caution">
    <text evidence="1">The sequence shown here is derived from an EMBL/GenBank/DDBJ whole genome shotgun (WGS) entry which is preliminary data.</text>
</comment>
<accession>A0A1L9QKM7</accession>
<keyword evidence="2" id="KW-1185">Reference proteome</keyword>
<proteinExistence type="predicted"/>
<protein>
    <submittedName>
        <fullName evidence="1">Uncharacterized protein</fullName>
    </submittedName>
</protein>
<dbReference type="AlphaFoldDB" id="A0A1L9QKM7"/>
<evidence type="ECO:0000313" key="2">
    <source>
        <dbReference type="Proteomes" id="UP000183940"/>
    </source>
</evidence>
<dbReference type="EMBL" id="MLAW01000061">
    <property type="protein sequence ID" value="OJJ16943.1"/>
    <property type="molecule type" value="Genomic_DNA"/>
</dbReference>
<sequence>MNNYKILQYYLAPLTPEQSVKVNESDTFWTSYDNYDIYLSHNDAGDIVAVSLLSGSVAWGFAYRANDQESIRKDLLRDIQYFIGSRGLERKHRTLALNQVDKASDVLISFGEIEIKITKREARKLLLKNDWKQILNLFQFNPNSKAFVILFRHSSNWSLEEAEIEGMDK</sequence>